<reference evidence="2 3" key="1">
    <citation type="submission" date="2015-07" db="EMBL/GenBank/DDBJ databases">
        <title>Genome sequence of Leptolinea tardivitalis DSM 16556.</title>
        <authorList>
            <person name="Hemp J."/>
            <person name="Ward L.M."/>
            <person name="Pace L.A."/>
            <person name="Fischer W.W."/>
        </authorList>
    </citation>
    <scope>NUCLEOTIDE SEQUENCE [LARGE SCALE GENOMIC DNA]</scope>
    <source>
        <strain evidence="2 3">YMTK-2</strain>
    </source>
</reference>
<keyword evidence="3" id="KW-1185">Reference proteome</keyword>
<dbReference type="InterPro" id="IPR018490">
    <property type="entry name" value="cNMP-bd_dom_sf"/>
</dbReference>
<dbReference type="Gene3D" id="2.60.120.10">
    <property type="entry name" value="Jelly Rolls"/>
    <property type="match status" value="1"/>
</dbReference>
<evidence type="ECO:0000313" key="3">
    <source>
        <dbReference type="Proteomes" id="UP000050430"/>
    </source>
</evidence>
<name>A0A0P6WXI5_9CHLR</name>
<dbReference type="OrthoDB" id="163303at2"/>
<organism evidence="2 3">
    <name type="scientific">Leptolinea tardivitalis</name>
    <dbReference type="NCBI Taxonomy" id="229920"/>
    <lineage>
        <taxon>Bacteria</taxon>
        <taxon>Bacillati</taxon>
        <taxon>Chloroflexota</taxon>
        <taxon>Anaerolineae</taxon>
        <taxon>Anaerolineales</taxon>
        <taxon>Anaerolineaceae</taxon>
        <taxon>Leptolinea</taxon>
    </lineage>
</organism>
<dbReference type="AlphaFoldDB" id="A0A0P6WXI5"/>
<dbReference type="PROSITE" id="PS50042">
    <property type="entry name" value="CNMP_BINDING_3"/>
    <property type="match status" value="1"/>
</dbReference>
<evidence type="ECO:0000259" key="1">
    <source>
        <dbReference type="PROSITE" id="PS50042"/>
    </source>
</evidence>
<dbReference type="Pfam" id="PF00027">
    <property type="entry name" value="cNMP_binding"/>
    <property type="match status" value="1"/>
</dbReference>
<gene>
    <name evidence="2" type="ORF">ADM99_11855</name>
</gene>
<comment type="caution">
    <text evidence="2">The sequence shown here is derived from an EMBL/GenBank/DDBJ whole genome shotgun (WGS) entry which is preliminary data.</text>
</comment>
<feature type="domain" description="Cyclic nucleotide-binding" evidence="1">
    <location>
        <begin position="35"/>
        <end position="120"/>
    </location>
</feature>
<dbReference type="RefSeq" id="WP_062422714.1">
    <property type="nucleotide sequence ID" value="NZ_BBYA01000011.1"/>
</dbReference>
<dbReference type="SMART" id="SM00100">
    <property type="entry name" value="cNMP"/>
    <property type="match status" value="1"/>
</dbReference>
<dbReference type="InterPro" id="IPR000595">
    <property type="entry name" value="cNMP-bd_dom"/>
</dbReference>
<protein>
    <recommendedName>
        <fullName evidence="1">Cyclic nucleotide-binding domain-containing protein</fullName>
    </recommendedName>
</protein>
<dbReference type="EMBL" id="LGCK01000012">
    <property type="protein sequence ID" value="KPL70989.1"/>
    <property type="molecule type" value="Genomic_DNA"/>
</dbReference>
<accession>A0A0P6WXI5</accession>
<dbReference type="CDD" id="cd00038">
    <property type="entry name" value="CAP_ED"/>
    <property type="match status" value="1"/>
</dbReference>
<dbReference type="STRING" id="229920.ADM99_11855"/>
<dbReference type="SUPFAM" id="SSF51206">
    <property type="entry name" value="cAMP-binding domain-like"/>
    <property type="match status" value="1"/>
</dbReference>
<dbReference type="Proteomes" id="UP000050430">
    <property type="component" value="Unassembled WGS sequence"/>
</dbReference>
<dbReference type="InterPro" id="IPR014710">
    <property type="entry name" value="RmlC-like_jellyroll"/>
</dbReference>
<sequence>MSFFDANREIYHYLPWPPSSNMIFMPFRNLHQLELFKGLEMSQIDLILPLMEPCTFENGIQIFAQETRASHFFILLEGEVVVKYKPYDGEELVIAHICPEDVFGWSAALGRQTYTSSAYASKPSSAVCVEVEKLKVFCQNNPELGMLLLKRLASGIAFRLRTTNNEILDLLTRGMVTVPEK</sequence>
<evidence type="ECO:0000313" key="2">
    <source>
        <dbReference type="EMBL" id="KPL70989.1"/>
    </source>
</evidence>
<proteinExistence type="predicted"/>